<dbReference type="Proteomes" id="UP000246722">
    <property type="component" value="Unassembled WGS sequence"/>
</dbReference>
<dbReference type="EMBL" id="QHLY01000005">
    <property type="protein sequence ID" value="PXA72209.1"/>
    <property type="molecule type" value="Genomic_DNA"/>
</dbReference>
<evidence type="ECO:0000313" key="2">
    <source>
        <dbReference type="Proteomes" id="UP000246722"/>
    </source>
</evidence>
<dbReference type="AlphaFoldDB" id="A0A317ZY01"/>
<gene>
    <name evidence="1" type="ORF">CTB96_04780</name>
</gene>
<accession>A0A317ZY01</accession>
<sequence length="84" mass="8873">MVGLVEARLPVVGLVEARLPVVGLVGTKVPLVGLVGIQVPLAEIFAARSGHQMRIDLFHVKHQPVASVCLPCAIGEGHFPGRFT</sequence>
<protein>
    <submittedName>
        <fullName evidence="1">Uncharacterized protein</fullName>
    </submittedName>
</protein>
<name>A0A317ZY01_9MICO</name>
<dbReference type="RefSeq" id="WP_110125731.1">
    <property type="nucleotide sequence ID" value="NZ_QHLY01000005.1"/>
</dbReference>
<comment type="caution">
    <text evidence="1">The sequence shown here is derived from an EMBL/GenBank/DDBJ whole genome shotgun (WGS) entry which is preliminary data.</text>
</comment>
<organism evidence="1 2">
    <name type="scientific">Cryobacterium arcticum</name>
    <dbReference type="NCBI Taxonomy" id="670052"/>
    <lineage>
        <taxon>Bacteria</taxon>
        <taxon>Bacillati</taxon>
        <taxon>Actinomycetota</taxon>
        <taxon>Actinomycetes</taxon>
        <taxon>Micrococcales</taxon>
        <taxon>Microbacteriaceae</taxon>
        <taxon>Cryobacterium</taxon>
    </lineage>
</organism>
<evidence type="ECO:0000313" key="1">
    <source>
        <dbReference type="EMBL" id="PXA72209.1"/>
    </source>
</evidence>
<proteinExistence type="predicted"/>
<reference evidence="1 2" key="1">
    <citation type="submission" date="2018-05" db="EMBL/GenBank/DDBJ databases">
        <title>Genetic diversity of glacier-inhabiting Cryobacterium bacteria in China and description of Cryobacterium mengkeensis sp. nov. and Arthrobacter glacialis sp. nov.</title>
        <authorList>
            <person name="Liu Q."/>
            <person name="Xin Y.-H."/>
        </authorList>
    </citation>
    <scope>NUCLEOTIDE SEQUENCE [LARGE SCALE GENOMIC DNA]</scope>
    <source>
        <strain evidence="1 2">SK-1</strain>
    </source>
</reference>
<keyword evidence="2" id="KW-1185">Reference proteome</keyword>